<dbReference type="EMBL" id="AUZY01013045">
    <property type="protein sequence ID" value="EQD26861.1"/>
    <property type="molecule type" value="Genomic_DNA"/>
</dbReference>
<dbReference type="InterPro" id="IPR012393">
    <property type="entry name" value="Tricorn_protease"/>
</dbReference>
<gene>
    <name evidence="7" type="ORF">B1B_19423</name>
</gene>
<reference evidence="7" key="1">
    <citation type="submission" date="2013-08" db="EMBL/GenBank/DDBJ databases">
        <authorList>
            <person name="Mendez C."/>
            <person name="Richter M."/>
            <person name="Ferrer M."/>
            <person name="Sanchez J."/>
        </authorList>
    </citation>
    <scope>NUCLEOTIDE SEQUENCE</scope>
</reference>
<comment type="subcellular location">
    <subcellularLocation>
        <location evidence="1">Cytoplasm</location>
    </subcellularLocation>
</comment>
<name>T0XVP8_9ZZZZ</name>
<keyword evidence="3" id="KW-0963">Cytoplasm</keyword>
<comment type="caution">
    <text evidence="7">The sequence shown here is derived from an EMBL/GenBank/DDBJ whole genome shotgun (WGS) entry which is preliminary data.</text>
</comment>
<evidence type="ECO:0000313" key="7">
    <source>
        <dbReference type="EMBL" id="EQD26861.1"/>
    </source>
</evidence>
<dbReference type="GO" id="GO:0005737">
    <property type="term" value="C:cytoplasm"/>
    <property type="evidence" value="ECO:0007669"/>
    <property type="project" value="UniProtKB-SubCell"/>
</dbReference>
<evidence type="ECO:0000256" key="3">
    <source>
        <dbReference type="ARBA" id="ARBA00022490"/>
    </source>
</evidence>
<protein>
    <submittedName>
        <fullName evidence="7">Peptidase S41</fullName>
    </submittedName>
</protein>
<dbReference type="GO" id="GO:0008236">
    <property type="term" value="F:serine-type peptidase activity"/>
    <property type="evidence" value="ECO:0007669"/>
    <property type="project" value="UniProtKB-KW"/>
</dbReference>
<evidence type="ECO:0000256" key="6">
    <source>
        <dbReference type="ARBA" id="ARBA00022825"/>
    </source>
</evidence>
<keyword evidence="5" id="KW-0378">Hydrolase</keyword>
<dbReference type="AlphaFoldDB" id="T0XVP8"/>
<feature type="non-terminal residue" evidence="7">
    <location>
        <position position="1"/>
    </location>
</feature>
<evidence type="ECO:0000256" key="2">
    <source>
        <dbReference type="ARBA" id="ARBA00008524"/>
    </source>
</evidence>
<sequence length="214" mass="23870">NYEKFLQLDSGIDSPAFLYDRLYFITDLDGTGNIYSVNLAGKDLKQHTRFKDFFARNLRSDGKKTVFHKGGKIFIYDPGKDKCNELKIDFPVTGMFAERRFIEPSAFLEEYSISNDGSSTGFIVRGKPYTMVGTSGPVGALNHVLDGRSRQMTFAGNSGNVLIVNDETENDCVYLIGKEKKVVLKDAGLMEMLSSSPSVSLPSHPRTRFVIILD</sequence>
<dbReference type="Gene3D" id="2.120.10.60">
    <property type="entry name" value="Tricorn protease N-terminal domain"/>
    <property type="match status" value="1"/>
</dbReference>
<dbReference type="PANTHER" id="PTHR43253:SF1">
    <property type="entry name" value="TRICORN PROTEASE HOMOLOG 2-RELATED"/>
    <property type="match status" value="1"/>
</dbReference>
<organism evidence="7">
    <name type="scientific">mine drainage metagenome</name>
    <dbReference type="NCBI Taxonomy" id="410659"/>
    <lineage>
        <taxon>unclassified sequences</taxon>
        <taxon>metagenomes</taxon>
        <taxon>ecological metagenomes</taxon>
    </lineage>
</organism>
<dbReference type="SUPFAM" id="SSF69304">
    <property type="entry name" value="Tricorn protease N-terminal domain"/>
    <property type="match status" value="1"/>
</dbReference>
<dbReference type="GO" id="GO:0006508">
    <property type="term" value="P:proteolysis"/>
    <property type="evidence" value="ECO:0007669"/>
    <property type="project" value="UniProtKB-KW"/>
</dbReference>
<reference evidence="7" key="2">
    <citation type="journal article" date="2014" name="ISME J.">
        <title>Microbial stratification in low pH oxic and suboxic macroscopic growths along an acid mine drainage.</title>
        <authorList>
            <person name="Mendez-Garcia C."/>
            <person name="Mesa V."/>
            <person name="Sprenger R.R."/>
            <person name="Richter M."/>
            <person name="Diez M.S."/>
            <person name="Solano J."/>
            <person name="Bargiela R."/>
            <person name="Golyshina O.V."/>
            <person name="Manteca A."/>
            <person name="Ramos J.L."/>
            <person name="Gallego J.R."/>
            <person name="Llorente I."/>
            <person name="Martins Dos Santos V.A."/>
            <person name="Jensen O.N."/>
            <person name="Pelaez A.I."/>
            <person name="Sanchez J."/>
            <person name="Ferrer M."/>
        </authorList>
    </citation>
    <scope>NUCLEOTIDE SEQUENCE</scope>
</reference>
<evidence type="ECO:0000256" key="4">
    <source>
        <dbReference type="ARBA" id="ARBA00022670"/>
    </source>
</evidence>
<accession>T0XVP8</accession>
<keyword evidence="4" id="KW-0645">Protease</keyword>
<evidence type="ECO:0000256" key="1">
    <source>
        <dbReference type="ARBA" id="ARBA00004496"/>
    </source>
</evidence>
<comment type="similarity">
    <text evidence="2">Belongs to the peptidase S41B family.</text>
</comment>
<proteinExistence type="inferred from homology"/>
<dbReference type="PANTHER" id="PTHR43253">
    <property type="entry name" value="TRICORN PROTEASE HOMOLOG 2-RELATED"/>
    <property type="match status" value="1"/>
</dbReference>
<evidence type="ECO:0000256" key="5">
    <source>
        <dbReference type="ARBA" id="ARBA00022801"/>
    </source>
</evidence>
<keyword evidence="6" id="KW-0720">Serine protease</keyword>